<proteinExistence type="predicted"/>
<evidence type="ECO:0000313" key="3">
    <source>
        <dbReference type="Proteomes" id="UP000316855"/>
    </source>
</evidence>
<keyword evidence="2" id="KW-0489">Methyltransferase</keyword>
<evidence type="ECO:0000313" key="2">
    <source>
        <dbReference type="EMBL" id="QDT91682.1"/>
    </source>
</evidence>
<reference evidence="2 3" key="1">
    <citation type="submission" date="2019-02" db="EMBL/GenBank/DDBJ databases">
        <title>Deep-cultivation of Planctomycetes and their phenomic and genomic characterization uncovers novel biology.</title>
        <authorList>
            <person name="Wiegand S."/>
            <person name="Jogler M."/>
            <person name="Boedeker C."/>
            <person name="Pinto D."/>
            <person name="Vollmers J."/>
            <person name="Rivas-Marin E."/>
            <person name="Kohn T."/>
            <person name="Peeters S.H."/>
            <person name="Heuer A."/>
            <person name="Rast P."/>
            <person name="Oberbeckmann S."/>
            <person name="Bunk B."/>
            <person name="Jeske O."/>
            <person name="Meyerdierks A."/>
            <person name="Storesund J.E."/>
            <person name="Kallscheuer N."/>
            <person name="Luecker S."/>
            <person name="Lage O.M."/>
            <person name="Pohl T."/>
            <person name="Merkel B.J."/>
            <person name="Hornburger P."/>
            <person name="Mueller R.-W."/>
            <person name="Bruemmer F."/>
            <person name="Labrenz M."/>
            <person name="Spormann A.M."/>
            <person name="Op den Camp H."/>
            <person name="Overmann J."/>
            <person name="Amann R."/>
            <person name="Jetten M.S.M."/>
            <person name="Mascher T."/>
            <person name="Medema M.H."/>
            <person name="Devos D.P."/>
            <person name="Kaster A.-K."/>
            <person name="Ovreas L."/>
            <person name="Rohde M."/>
            <person name="Galperin M.Y."/>
            <person name="Jogler C."/>
        </authorList>
    </citation>
    <scope>NUCLEOTIDE SEQUENCE [LARGE SCALE GENOMIC DNA]</scope>
    <source>
        <strain evidence="2 3">Pan161</strain>
    </source>
</reference>
<dbReference type="InterPro" id="IPR029063">
    <property type="entry name" value="SAM-dependent_MTases_sf"/>
</dbReference>
<dbReference type="GO" id="GO:0008757">
    <property type="term" value="F:S-adenosylmethionine-dependent methyltransferase activity"/>
    <property type="evidence" value="ECO:0007669"/>
    <property type="project" value="InterPro"/>
</dbReference>
<dbReference type="Gene3D" id="3.40.50.150">
    <property type="entry name" value="Vaccinia Virus protein VP39"/>
    <property type="match status" value="1"/>
</dbReference>
<dbReference type="SUPFAM" id="SSF53335">
    <property type="entry name" value="S-adenosyl-L-methionine-dependent methyltransferases"/>
    <property type="match status" value="1"/>
</dbReference>
<gene>
    <name evidence="2" type="primary">ubiG_4</name>
    <name evidence="2" type="ORF">Pan161_33440</name>
</gene>
<evidence type="ECO:0000259" key="1">
    <source>
        <dbReference type="Pfam" id="PF08241"/>
    </source>
</evidence>
<dbReference type="KEGG" id="gax:Pan161_33440"/>
<dbReference type="EC" id="2.1.1.222" evidence="2"/>
<name>A0A517VF99_9PLAN</name>
<accession>A0A517VF99</accession>
<dbReference type="RefSeq" id="WP_145228619.1">
    <property type="nucleotide sequence ID" value="NZ_CP036343.1"/>
</dbReference>
<keyword evidence="3" id="KW-1185">Reference proteome</keyword>
<dbReference type="PANTHER" id="PTHR43861:SF6">
    <property type="entry name" value="METHYLTRANSFERASE TYPE 11"/>
    <property type="match status" value="1"/>
</dbReference>
<dbReference type="PANTHER" id="PTHR43861">
    <property type="entry name" value="TRANS-ACONITATE 2-METHYLTRANSFERASE-RELATED"/>
    <property type="match status" value="1"/>
</dbReference>
<keyword evidence="2" id="KW-0830">Ubiquinone</keyword>
<dbReference type="GO" id="GO:0102208">
    <property type="term" value="F:2-polyprenyl-6-hydroxyphenol methylase activity"/>
    <property type="evidence" value="ECO:0007669"/>
    <property type="project" value="UniProtKB-EC"/>
</dbReference>
<protein>
    <submittedName>
        <fullName evidence="2">Ubiquinone biosynthesis O-methyltransferase</fullName>
        <ecNumber evidence="2">2.1.1.222</ecNumber>
    </submittedName>
</protein>
<dbReference type="Proteomes" id="UP000316855">
    <property type="component" value="Chromosome"/>
</dbReference>
<organism evidence="2 3">
    <name type="scientific">Gimesia algae</name>
    <dbReference type="NCBI Taxonomy" id="2527971"/>
    <lineage>
        <taxon>Bacteria</taxon>
        <taxon>Pseudomonadati</taxon>
        <taxon>Planctomycetota</taxon>
        <taxon>Planctomycetia</taxon>
        <taxon>Planctomycetales</taxon>
        <taxon>Planctomycetaceae</taxon>
        <taxon>Gimesia</taxon>
    </lineage>
</organism>
<feature type="domain" description="Methyltransferase type 11" evidence="1">
    <location>
        <begin position="53"/>
        <end position="149"/>
    </location>
</feature>
<keyword evidence="2" id="KW-0808">Transferase</keyword>
<sequence>MSTDSNTDNSDQVTRKLPLEAEHLAALSRMQSLTPYYQWSIELVAPWLGKRILDAGCGIGNATEQLSAYAEYVLAVDLSPENMKVLQHRFADDPHIECAQLDLDDNMEEIACRNIDSIVCFDVLEHVEDDQALLNQFLKMVQPGGYLLIKVPAGRWLYGSVDIASAHFRRYVKSELKQKAIQSGWQIINIHYMNIFGVIPYFIKSRILKNKLIFLAPCQHVN</sequence>
<dbReference type="OrthoDB" id="9790457at2"/>
<dbReference type="CDD" id="cd02440">
    <property type="entry name" value="AdoMet_MTases"/>
    <property type="match status" value="1"/>
</dbReference>
<dbReference type="EMBL" id="CP036343">
    <property type="protein sequence ID" value="QDT91682.1"/>
    <property type="molecule type" value="Genomic_DNA"/>
</dbReference>
<dbReference type="AlphaFoldDB" id="A0A517VF99"/>
<dbReference type="GO" id="GO:0032259">
    <property type="term" value="P:methylation"/>
    <property type="evidence" value="ECO:0007669"/>
    <property type="project" value="UniProtKB-KW"/>
</dbReference>
<dbReference type="InterPro" id="IPR013216">
    <property type="entry name" value="Methyltransf_11"/>
</dbReference>
<dbReference type="Pfam" id="PF08241">
    <property type="entry name" value="Methyltransf_11"/>
    <property type="match status" value="1"/>
</dbReference>